<feature type="compositionally biased region" description="Polar residues" evidence="1">
    <location>
        <begin position="350"/>
        <end position="369"/>
    </location>
</feature>
<feature type="region of interest" description="Disordered" evidence="1">
    <location>
        <begin position="53"/>
        <end position="409"/>
    </location>
</feature>
<feature type="compositionally biased region" description="Polar residues" evidence="1">
    <location>
        <begin position="91"/>
        <end position="107"/>
    </location>
</feature>
<evidence type="ECO:0000313" key="2">
    <source>
        <dbReference type="EMBL" id="KAF5233403.1"/>
    </source>
</evidence>
<dbReference type="AlphaFoldDB" id="A0AAN6BXS3"/>
<feature type="compositionally biased region" description="Polar residues" evidence="1">
    <location>
        <begin position="132"/>
        <end position="161"/>
    </location>
</feature>
<feature type="compositionally biased region" description="Polar residues" evidence="1">
    <location>
        <begin position="220"/>
        <end position="229"/>
    </location>
</feature>
<gene>
    <name evidence="2" type="ORF">FAUST_8213</name>
</gene>
<feature type="compositionally biased region" description="Basic and acidic residues" evidence="1">
    <location>
        <begin position="310"/>
        <end position="320"/>
    </location>
</feature>
<sequence length="811" mass="90097">MSSTSPIPVSRSRAAKIPSDQRKLLEKQDSWAVDLRNQPHGLVNVPDHILEAAKAAHLAQKRKSQGQTPKSKKRSASPVAPVSSKRIRNGATATPKANSERPPQSSPERLISWNPSPPRDQPTKANPIQVAVETTTQSQIVHETPETGSTRPGPSQRQRPSVPTFENPPPSESEDDMETRIPDAQPLVNISINQSAVRSNRPVPPLPSTDKPMATPPCAQPSNSTQSSGPDPAIANKASPEKTGRSDRGKSRLVFKPIDVDDVGKRKKRNYPEKERLKSTIMPPAVDISRPASSDSFVPSTYKVPATQESIRESIEGNEYRDEEDERTDRAEVTIPSSDSQEDTRKSTNRHSVSALKSKSLPNVRSAANQARPSIRQAQQQQAQQRRIQQQTTPTPMGPPKRSTSTNSHKPLVNHEVARQPPSAVPSSIAPGAPLEPFETFVQHYPTYASGDGGRVATGTKLHFITACVYLNYLRSKKLLRDYMYDEFIRAFPRYYKEYVDGTRRPAMVAIKWFNKQTDPPVFTKHLVHRGNLSHIMRMYPDEFIEVNEKLLKKKDGDELSIYTSSEIEESSDEQDASSPVLKRPGKKAPSPSPPVASYESAMDITLSEILPAHVSSSMRRPSVAAGKETEHEMWPGTTPRSEQRSEPRSDQRPEQRPEQMLEKRPAQRPEQRLERMAEQSPALLPSSKTRKTTLQAQPEPSRIQHVTTPAPPPPSPKIPEPSMLPPSSIPDPVSSIRKGPRPSPYLEKLASRSRASLGSSASPTSTMDEERRRAKLLRHIRRNRQVDKPTPAAVTQGVRSSSSRRTETKR</sequence>
<feature type="region of interest" description="Disordered" evidence="1">
    <location>
        <begin position="616"/>
        <end position="811"/>
    </location>
</feature>
<name>A0AAN6BXS3_FUSAU</name>
<dbReference type="EMBL" id="JAAMOD010000255">
    <property type="protein sequence ID" value="KAF5233403.1"/>
    <property type="molecule type" value="Genomic_DNA"/>
</dbReference>
<keyword evidence="3" id="KW-1185">Reference proteome</keyword>
<feature type="compositionally biased region" description="Basic residues" evidence="1">
    <location>
        <begin position="59"/>
        <end position="75"/>
    </location>
</feature>
<feature type="compositionally biased region" description="Basic and acidic residues" evidence="1">
    <location>
        <begin position="239"/>
        <end position="250"/>
    </location>
</feature>
<feature type="compositionally biased region" description="Acidic residues" evidence="1">
    <location>
        <begin position="567"/>
        <end position="576"/>
    </location>
</feature>
<feature type="compositionally biased region" description="Low complexity" evidence="1">
    <location>
        <begin position="753"/>
        <end position="763"/>
    </location>
</feature>
<protein>
    <submittedName>
        <fullName evidence="2">Uncharacterized protein</fullName>
    </submittedName>
</protein>
<feature type="compositionally biased region" description="Low complexity" evidence="1">
    <location>
        <begin position="370"/>
        <end position="395"/>
    </location>
</feature>
<feature type="compositionally biased region" description="Basic and acidic residues" evidence="1">
    <location>
        <begin position="642"/>
        <end position="678"/>
    </location>
</feature>
<dbReference type="Proteomes" id="UP000537989">
    <property type="component" value="Unassembled WGS sequence"/>
</dbReference>
<feature type="compositionally biased region" description="Basic and acidic residues" evidence="1">
    <location>
        <begin position="258"/>
        <end position="278"/>
    </location>
</feature>
<proteinExistence type="predicted"/>
<feature type="compositionally biased region" description="Polar residues" evidence="1">
    <location>
        <begin position="188"/>
        <end position="198"/>
    </location>
</feature>
<evidence type="ECO:0000256" key="1">
    <source>
        <dbReference type="SAM" id="MobiDB-lite"/>
    </source>
</evidence>
<organism evidence="2 3">
    <name type="scientific">Fusarium austroamericanum</name>
    <dbReference type="NCBI Taxonomy" id="282268"/>
    <lineage>
        <taxon>Eukaryota</taxon>
        <taxon>Fungi</taxon>
        <taxon>Dikarya</taxon>
        <taxon>Ascomycota</taxon>
        <taxon>Pezizomycotina</taxon>
        <taxon>Sordariomycetes</taxon>
        <taxon>Hypocreomycetidae</taxon>
        <taxon>Hypocreales</taxon>
        <taxon>Nectriaceae</taxon>
        <taxon>Fusarium</taxon>
    </lineage>
</organism>
<comment type="caution">
    <text evidence="2">The sequence shown here is derived from an EMBL/GenBank/DDBJ whole genome shotgun (WGS) entry which is preliminary data.</text>
</comment>
<evidence type="ECO:0000313" key="3">
    <source>
        <dbReference type="Proteomes" id="UP000537989"/>
    </source>
</evidence>
<reference evidence="2 3" key="1">
    <citation type="submission" date="2020-02" db="EMBL/GenBank/DDBJ databases">
        <title>Identification and distribution of gene clusters putatively required for synthesis of sphingolipid metabolism inhibitors in phylogenetically diverse species of the filamentous fungus Fusarium.</title>
        <authorList>
            <person name="Kim H.-S."/>
            <person name="Busman M."/>
            <person name="Brown D.W."/>
            <person name="Divon H."/>
            <person name="Uhlig S."/>
            <person name="Proctor R.H."/>
        </authorList>
    </citation>
    <scope>NUCLEOTIDE SEQUENCE [LARGE SCALE GENOMIC DNA]</scope>
    <source>
        <strain evidence="2 3">NRRL 2903</strain>
    </source>
</reference>
<feature type="compositionally biased region" description="Basic residues" evidence="1">
    <location>
        <begin position="774"/>
        <end position="784"/>
    </location>
</feature>
<feature type="region of interest" description="Disordered" evidence="1">
    <location>
        <begin position="565"/>
        <end position="599"/>
    </location>
</feature>
<feature type="region of interest" description="Disordered" evidence="1">
    <location>
        <begin position="1"/>
        <end position="23"/>
    </location>
</feature>
<accession>A0AAN6BXS3</accession>
<feature type="compositionally biased region" description="Pro residues" evidence="1">
    <location>
        <begin position="710"/>
        <end position="730"/>
    </location>
</feature>